<reference evidence="2" key="1">
    <citation type="journal article" date="2019" name="Int. J. Syst. Evol. Microbiol.">
        <title>The Global Catalogue of Microorganisms (GCM) 10K type strain sequencing project: providing services to taxonomists for standard genome sequencing and annotation.</title>
        <authorList>
            <consortium name="The Broad Institute Genomics Platform"/>
            <consortium name="The Broad Institute Genome Sequencing Center for Infectious Disease"/>
            <person name="Wu L."/>
            <person name="Ma J."/>
        </authorList>
    </citation>
    <scope>NUCLEOTIDE SEQUENCE [LARGE SCALE GENOMIC DNA]</scope>
    <source>
        <strain evidence="2">KCTC 12861</strain>
    </source>
</reference>
<accession>A0ABQ3EC16</accession>
<keyword evidence="2" id="KW-1185">Reference proteome</keyword>
<dbReference type="EMBL" id="BMXE01000003">
    <property type="protein sequence ID" value="GHB32956.1"/>
    <property type="molecule type" value="Genomic_DNA"/>
</dbReference>
<sequence length="61" mass="6771">MAKVQKTLCMAHLAEKCQQCWCPLVRPRILPPQHSWRLGNLHGPAAKCVTSHSSPIQPATN</sequence>
<evidence type="ECO:0000313" key="2">
    <source>
        <dbReference type="Proteomes" id="UP000637980"/>
    </source>
</evidence>
<gene>
    <name evidence="1" type="ORF">GCM10007094_22410</name>
</gene>
<name>A0ABQ3EC16_9HYPH</name>
<evidence type="ECO:0000313" key="1">
    <source>
        <dbReference type="EMBL" id="GHB32956.1"/>
    </source>
</evidence>
<protein>
    <submittedName>
        <fullName evidence="1">Uncharacterized protein</fullName>
    </submittedName>
</protein>
<dbReference type="Proteomes" id="UP000637980">
    <property type="component" value="Unassembled WGS sequence"/>
</dbReference>
<comment type="caution">
    <text evidence="1">The sequence shown here is derived from an EMBL/GenBank/DDBJ whole genome shotgun (WGS) entry which is preliminary data.</text>
</comment>
<proteinExistence type="predicted"/>
<organism evidence="1 2">
    <name type="scientific">Pseudovibrio japonicus</name>
    <dbReference type="NCBI Taxonomy" id="366534"/>
    <lineage>
        <taxon>Bacteria</taxon>
        <taxon>Pseudomonadati</taxon>
        <taxon>Pseudomonadota</taxon>
        <taxon>Alphaproteobacteria</taxon>
        <taxon>Hyphomicrobiales</taxon>
        <taxon>Stappiaceae</taxon>
        <taxon>Pseudovibrio</taxon>
    </lineage>
</organism>